<gene>
    <name evidence="1" type="ORF">FKW44_005740</name>
</gene>
<evidence type="ECO:0000313" key="2">
    <source>
        <dbReference type="Proteomes" id="UP000595437"/>
    </source>
</evidence>
<keyword evidence="2" id="KW-1185">Reference proteome</keyword>
<organism evidence="1 2">
    <name type="scientific">Caligus rogercresseyi</name>
    <name type="common">Sea louse</name>
    <dbReference type="NCBI Taxonomy" id="217165"/>
    <lineage>
        <taxon>Eukaryota</taxon>
        <taxon>Metazoa</taxon>
        <taxon>Ecdysozoa</taxon>
        <taxon>Arthropoda</taxon>
        <taxon>Crustacea</taxon>
        <taxon>Multicrustacea</taxon>
        <taxon>Hexanauplia</taxon>
        <taxon>Copepoda</taxon>
        <taxon>Siphonostomatoida</taxon>
        <taxon>Caligidae</taxon>
        <taxon>Caligus</taxon>
    </lineage>
</organism>
<accession>A0A7T8QS98</accession>
<name>A0A7T8QS98_CALRO</name>
<dbReference type="EMBL" id="CP045893">
    <property type="protein sequence ID" value="QQP53302.1"/>
    <property type="molecule type" value="Genomic_DNA"/>
</dbReference>
<protein>
    <submittedName>
        <fullName evidence="1">Laminoacid oxidaselike</fullName>
    </submittedName>
</protein>
<proteinExistence type="predicted"/>
<dbReference type="AlphaFoldDB" id="A0A7T8QS98"/>
<dbReference type="Proteomes" id="UP000595437">
    <property type="component" value="Chromosome 4"/>
</dbReference>
<sequence>MVEIVQDECIFGHTRLDTIVEGTDTLIKRLSHAIINDVTFNANVNAIRIIWNVSG</sequence>
<reference evidence="2" key="1">
    <citation type="submission" date="2021-01" db="EMBL/GenBank/DDBJ databases">
        <title>Caligus Genome Assembly.</title>
        <authorList>
            <person name="Gallardo-Escarate C."/>
        </authorList>
    </citation>
    <scope>NUCLEOTIDE SEQUENCE [LARGE SCALE GENOMIC DNA]</scope>
</reference>
<evidence type="ECO:0000313" key="1">
    <source>
        <dbReference type="EMBL" id="QQP53302.1"/>
    </source>
</evidence>